<proteinExistence type="predicted"/>
<sequence length="174" mass="19785">MTLALENYIDKMLKRFGYSDMYPQRTPMVTKEIVGSLLYLANTVRPDIGYAVKVLSRHQINPTDEEWKMMKRVCRYLKLAKSLGLKFEGKLDDLQGFSDVSFADCKGSITTGGFVIKLYGVTVACKKNHKQSFVTLLTCQAEYVVMSKAYQEMVSLQNSLSFILSDSFSPMTIW</sequence>
<dbReference type="AlphaFoldDB" id="A0A7M7QK57"/>
<dbReference type="RefSeq" id="XP_031788666.1">
    <property type="nucleotide sequence ID" value="XM_031932806.1"/>
</dbReference>
<protein>
    <submittedName>
        <fullName evidence="1">Uncharacterized protein</fullName>
    </submittedName>
</protein>
<dbReference type="KEGG" id="nvi:116416821"/>
<dbReference type="EnsemblMetazoa" id="XM_031927093">
    <property type="protein sequence ID" value="XP_031782953"/>
    <property type="gene ID" value="LOC116416821"/>
</dbReference>
<dbReference type="GeneID" id="116417774"/>
<dbReference type="EnsemblMetazoa" id="XM_031932806">
    <property type="protein sequence ID" value="XP_031788666"/>
    <property type="gene ID" value="LOC116417774"/>
</dbReference>
<dbReference type="PANTHER" id="PTHR11439">
    <property type="entry name" value="GAG-POL-RELATED RETROTRANSPOSON"/>
    <property type="match status" value="1"/>
</dbReference>
<dbReference type="KEGG" id="nvi:116417774"/>
<evidence type="ECO:0000313" key="1">
    <source>
        <dbReference type="EnsemblMetazoa" id="XP_031788666"/>
    </source>
</evidence>
<dbReference type="GeneID" id="116416821"/>
<keyword evidence="2" id="KW-1185">Reference proteome</keyword>
<reference evidence="1" key="1">
    <citation type="submission" date="2021-01" db="UniProtKB">
        <authorList>
            <consortium name="EnsemblMetazoa"/>
        </authorList>
    </citation>
    <scope>IDENTIFICATION</scope>
</reference>
<evidence type="ECO:0000313" key="2">
    <source>
        <dbReference type="Proteomes" id="UP000002358"/>
    </source>
</evidence>
<dbReference type="RefSeq" id="XP_031782953.1">
    <property type="nucleotide sequence ID" value="XM_031927093.1"/>
</dbReference>
<dbReference type="InParanoid" id="A0A7M7QK57"/>
<dbReference type="Proteomes" id="UP000002358">
    <property type="component" value="Unassembled WGS sequence"/>
</dbReference>
<organism evidence="1 2">
    <name type="scientific">Nasonia vitripennis</name>
    <name type="common">Parasitic wasp</name>
    <dbReference type="NCBI Taxonomy" id="7425"/>
    <lineage>
        <taxon>Eukaryota</taxon>
        <taxon>Metazoa</taxon>
        <taxon>Ecdysozoa</taxon>
        <taxon>Arthropoda</taxon>
        <taxon>Hexapoda</taxon>
        <taxon>Insecta</taxon>
        <taxon>Pterygota</taxon>
        <taxon>Neoptera</taxon>
        <taxon>Endopterygota</taxon>
        <taxon>Hymenoptera</taxon>
        <taxon>Apocrita</taxon>
        <taxon>Proctotrupomorpha</taxon>
        <taxon>Chalcidoidea</taxon>
        <taxon>Pteromalidae</taxon>
        <taxon>Pteromalinae</taxon>
        <taxon>Nasonia</taxon>
    </lineage>
</organism>
<name>A0A7M7QK57_NASVI</name>
<accession>A0A7M7QK57</accession>
<dbReference type="PANTHER" id="PTHR11439:SF467">
    <property type="entry name" value="INTEGRASE CATALYTIC DOMAIN-CONTAINING PROTEIN"/>
    <property type="match status" value="1"/>
</dbReference>
<dbReference type="OrthoDB" id="8188638at2759"/>